<dbReference type="Proteomes" id="UP001142393">
    <property type="component" value="Unassembled WGS sequence"/>
</dbReference>
<name>A0A9W8NPV2_9AGAR</name>
<accession>A0A9W8NPV2</accession>
<sequence>MDNILISNHHLEMVLSALEKRLEARKRQRLEQQQQEQQTPTPHRQRIQNFLPPSSDGLFDNDELLTDPSQHTSNDISQDQGWDDTGTSHIISMGVSSAFVKKLKETVELADEAKETLDKYVQASTLAERLTMQYALSLSIQGKINSIVEQREANWKVSSSLKKIITMYAKGYVLSSMARFYISCAPDRIIMNILRSSNVKELPTEEDITGNSILQSSIGRALTNARNQAKDHILSTTSKAQKQVPEDERDLGTVAQALIGDFVDIPCSLALLYRIAIMRGVIDTEPENVVKTAKFWPAVDKEMASRLG</sequence>
<reference evidence="2 3" key="1">
    <citation type="journal article" date="2023" name="Proc. Natl. Acad. Sci. U.S.A.">
        <title>A global phylogenomic analysis of the shiitake genus Lentinula.</title>
        <authorList>
            <person name="Sierra-Patev S."/>
            <person name="Min B."/>
            <person name="Naranjo-Ortiz M."/>
            <person name="Looney B."/>
            <person name="Konkel Z."/>
            <person name="Slot J.C."/>
            <person name="Sakamoto Y."/>
            <person name="Steenwyk J.L."/>
            <person name="Rokas A."/>
            <person name="Carro J."/>
            <person name="Camarero S."/>
            <person name="Ferreira P."/>
            <person name="Molpeceres G."/>
            <person name="Ruiz-Duenas F.J."/>
            <person name="Serrano A."/>
            <person name="Henrissat B."/>
            <person name="Drula E."/>
            <person name="Hughes K.W."/>
            <person name="Mata J.L."/>
            <person name="Ishikawa N.K."/>
            <person name="Vargas-Isla R."/>
            <person name="Ushijima S."/>
            <person name="Smith C.A."/>
            <person name="Donoghue J."/>
            <person name="Ahrendt S."/>
            <person name="Andreopoulos W."/>
            <person name="He G."/>
            <person name="LaButti K."/>
            <person name="Lipzen A."/>
            <person name="Ng V."/>
            <person name="Riley R."/>
            <person name="Sandor L."/>
            <person name="Barry K."/>
            <person name="Martinez A.T."/>
            <person name="Xiao Y."/>
            <person name="Gibbons J.G."/>
            <person name="Terashima K."/>
            <person name="Grigoriev I.V."/>
            <person name="Hibbett D."/>
        </authorList>
    </citation>
    <scope>NUCLEOTIDE SEQUENCE [LARGE SCALE GENOMIC DNA]</scope>
    <source>
        <strain evidence="2 3">TFB7810</strain>
    </source>
</reference>
<feature type="region of interest" description="Disordered" evidence="1">
    <location>
        <begin position="25"/>
        <end position="83"/>
    </location>
</feature>
<evidence type="ECO:0000313" key="2">
    <source>
        <dbReference type="EMBL" id="KAJ3738323.1"/>
    </source>
</evidence>
<organism evidence="2 3">
    <name type="scientific">Lentinula detonsa</name>
    <dbReference type="NCBI Taxonomy" id="2804962"/>
    <lineage>
        <taxon>Eukaryota</taxon>
        <taxon>Fungi</taxon>
        <taxon>Dikarya</taxon>
        <taxon>Basidiomycota</taxon>
        <taxon>Agaricomycotina</taxon>
        <taxon>Agaricomycetes</taxon>
        <taxon>Agaricomycetidae</taxon>
        <taxon>Agaricales</taxon>
        <taxon>Marasmiineae</taxon>
        <taxon>Omphalotaceae</taxon>
        <taxon>Lentinula</taxon>
    </lineage>
</organism>
<feature type="non-terminal residue" evidence="2">
    <location>
        <position position="308"/>
    </location>
</feature>
<evidence type="ECO:0000256" key="1">
    <source>
        <dbReference type="SAM" id="MobiDB-lite"/>
    </source>
</evidence>
<feature type="compositionally biased region" description="Polar residues" evidence="1">
    <location>
        <begin position="67"/>
        <end position="83"/>
    </location>
</feature>
<proteinExistence type="predicted"/>
<keyword evidence="3" id="KW-1185">Reference proteome</keyword>
<protein>
    <submittedName>
        <fullName evidence="2">Uncharacterized protein</fullName>
    </submittedName>
</protein>
<dbReference type="EMBL" id="JANVFU010000051">
    <property type="protein sequence ID" value="KAJ3738323.1"/>
    <property type="molecule type" value="Genomic_DNA"/>
</dbReference>
<comment type="caution">
    <text evidence="2">The sequence shown here is derived from an EMBL/GenBank/DDBJ whole genome shotgun (WGS) entry which is preliminary data.</text>
</comment>
<evidence type="ECO:0000313" key="3">
    <source>
        <dbReference type="Proteomes" id="UP001142393"/>
    </source>
</evidence>
<dbReference type="AlphaFoldDB" id="A0A9W8NPV2"/>
<gene>
    <name evidence="2" type="ORF">DFH05DRAFT_1062896</name>
</gene>
<feature type="compositionally biased region" description="Polar residues" evidence="1">
    <location>
        <begin position="39"/>
        <end position="52"/>
    </location>
</feature>